<reference evidence="3" key="1">
    <citation type="submission" date="2020-07" db="EMBL/GenBank/DDBJ databases">
        <title>Methanobacterium. sp. MethCan genome.</title>
        <authorList>
            <person name="Postec A."/>
            <person name="Quemeneur M."/>
        </authorList>
    </citation>
    <scope>NUCLEOTIDE SEQUENCE</scope>
    <source>
        <strain evidence="3">MethCAN</strain>
    </source>
</reference>
<proteinExistence type="inferred from homology"/>
<evidence type="ECO:0000313" key="3">
    <source>
        <dbReference type="EMBL" id="QUH23857.1"/>
    </source>
</evidence>
<dbReference type="AlphaFoldDB" id="A0A8T8K752"/>
<dbReference type="EMBL" id="CP058560">
    <property type="protein sequence ID" value="QUH23857.1"/>
    <property type="molecule type" value="Genomic_DNA"/>
</dbReference>
<dbReference type="HAMAP" id="MF_01089">
    <property type="entry name" value="UPF0288"/>
    <property type="match status" value="1"/>
</dbReference>
<gene>
    <name evidence="3" type="ORF">HYG87_08830</name>
</gene>
<feature type="domain" description="Putative peptidyl-prolyl cis-trans isomerase" evidence="2">
    <location>
        <begin position="384"/>
        <end position="509"/>
    </location>
</feature>
<dbReference type="RefSeq" id="WP_211532814.1">
    <property type="nucleotide sequence ID" value="NZ_CP058560.1"/>
</dbReference>
<dbReference type="OrthoDB" id="140355at2157"/>
<name>A0A8T8K752_9EURY</name>
<sequence length="513" mass="57371">MWVNVNGKKVELPEGSTIRDAIKISNAPYREGSVLGVIKGKEEFEKNINKYKIRTDKGSIILEMLPDENAAELVKTWKENYKKFENLHIRWETSSEVAIGPIKTNLKPIKSEFDYKEGDVILSLSGFSADSTHIILSKEDHSAVYGVPDINKGVFARISGGRRTLFNLVDRDTIKSVEPLIERKSIINSAAVTNLDTEIEEGNQIFSYVKVSPSEKSPKSVEHFFSLIENELVLDYDSNSFAGFFGLQGIKKDAEHIDQRKRGTVTLRNSGKGTGKVYIYREDRVSNPAHNVVGHVQQGMELLDIAKKGNSITVISEPGRIMTLSKSQKEVESALKKYGIKQIREGLTDDDAIVVKQEPLYTIEILKEKEVKTFGISKDNLIGIEFSKNSPRSSWYFKKITGLIDAPIGSIKIHFAFQGMKVMMFEGDSREAKGLIPENTPEKCVKAGELGITNMSRRHIGMIGIRFEDNDEYGPTGEPFNGTNIIGHIVEGLSNLEKFKEGDVVYVKEAKSE</sequence>
<dbReference type="PIRSF" id="PIRSF005852">
    <property type="entry name" value="UCP005852"/>
    <property type="match status" value="1"/>
</dbReference>
<dbReference type="InterPro" id="IPR058492">
    <property type="entry name" value="DUF8179"/>
</dbReference>
<organism evidence="3 4">
    <name type="scientific">Methanobacterium alkalithermotolerans</name>
    <dbReference type="NCBI Taxonomy" id="2731220"/>
    <lineage>
        <taxon>Archaea</taxon>
        <taxon>Methanobacteriati</taxon>
        <taxon>Methanobacteriota</taxon>
        <taxon>Methanomada group</taxon>
        <taxon>Methanobacteria</taxon>
        <taxon>Methanobacteriales</taxon>
        <taxon>Methanobacteriaceae</taxon>
        <taxon>Methanobacterium</taxon>
    </lineage>
</organism>
<evidence type="ECO:0000256" key="1">
    <source>
        <dbReference type="HAMAP-Rule" id="MF_01089"/>
    </source>
</evidence>
<accession>A0A8T8K752</accession>
<dbReference type="InterPro" id="IPR016466">
    <property type="entry name" value="Methan_mark_3"/>
</dbReference>
<comment type="similarity">
    <text evidence="1">Belongs to the UPF0288 family.</text>
</comment>
<protein>
    <recommendedName>
        <fullName evidence="1">UPF0288 protein HYG87_08830</fullName>
    </recommendedName>
</protein>
<dbReference type="NCBIfam" id="TIGR03268">
    <property type="entry name" value="methan_mark_3"/>
    <property type="match status" value="1"/>
</dbReference>
<evidence type="ECO:0000259" key="2">
    <source>
        <dbReference type="Pfam" id="PF26548"/>
    </source>
</evidence>
<keyword evidence="4" id="KW-1185">Reference proteome</keyword>
<dbReference type="KEGG" id="meme:HYG87_08830"/>
<dbReference type="Proteomes" id="UP000681041">
    <property type="component" value="Chromosome"/>
</dbReference>
<dbReference type="GeneID" id="64820865"/>
<dbReference type="Pfam" id="PF26548">
    <property type="entry name" value="DUF8179"/>
    <property type="match status" value="1"/>
</dbReference>
<evidence type="ECO:0000313" key="4">
    <source>
        <dbReference type="Proteomes" id="UP000681041"/>
    </source>
</evidence>